<evidence type="ECO:0000313" key="10">
    <source>
        <dbReference type="Proteomes" id="UP000290407"/>
    </source>
</evidence>
<dbReference type="Gene3D" id="3.30.470.10">
    <property type="match status" value="1"/>
</dbReference>
<dbReference type="InterPro" id="IPR036038">
    <property type="entry name" value="Aminotransferase-like"/>
</dbReference>
<dbReference type="CDD" id="cd00449">
    <property type="entry name" value="PLPDE_IV"/>
    <property type="match status" value="1"/>
</dbReference>
<protein>
    <recommendedName>
        <fullName evidence="5">branched-chain-amino-acid transaminase</fullName>
        <ecNumber evidence="5">2.6.1.42</ecNumber>
    </recommendedName>
</protein>
<accession>A0A4Q2UKQ8</accession>
<dbReference type="GO" id="GO:0004084">
    <property type="term" value="F:branched-chain-amino-acid transaminase activity"/>
    <property type="evidence" value="ECO:0007669"/>
    <property type="project" value="UniProtKB-EC"/>
</dbReference>
<evidence type="ECO:0000256" key="3">
    <source>
        <dbReference type="ARBA" id="ARBA00005072"/>
    </source>
</evidence>
<comment type="pathway">
    <text evidence="3">Amino-acid biosynthesis; L-leucine biosynthesis; L-leucine from 3-methyl-2-oxobutanoate: step 4/4.</text>
</comment>
<evidence type="ECO:0000256" key="7">
    <source>
        <dbReference type="ARBA" id="ARBA00048798"/>
    </source>
</evidence>
<keyword evidence="9" id="KW-0032">Aminotransferase</keyword>
<dbReference type="PANTHER" id="PTHR42743:SF11">
    <property type="entry name" value="AMINODEOXYCHORISMATE LYASE"/>
    <property type="match status" value="1"/>
</dbReference>
<dbReference type="Gene3D" id="3.20.10.10">
    <property type="entry name" value="D-amino Acid Aminotransferase, subunit A, domain 2"/>
    <property type="match status" value="1"/>
</dbReference>
<dbReference type="InterPro" id="IPR043131">
    <property type="entry name" value="BCAT-like_N"/>
</dbReference>
<evidence type="ECO:0000256" key="5">
    <source>
        <dbReference type="ARBA" id="ARBA00013053"/>
    </source>
</evidence>
<evidence type="ECO:0000256" key="1">
    <source>
        <dbReference type="ARBA" id="ARBA00004824"/>
    </source>
</evidence>
<dbReference type="InterPro" id="IPR043132">
    <property type="entry name" value="BCAT-like_C"/>
</dbReference>
<comment type="caution">
    <text evidence="9">The sequence shown here is derived from an EMBL/GenBank/DDBJ whole genome shotgun (WGS) entry which is preliminary data.</text>
</comment>
<evidence type="ECO:0000256" key="8">
    <source>
        <dbReference type="ARBA" id="ARBA00049229"/>
    </source>
</evidence>
<evidence type="ECO:0000256" key="6">
    <source>
        <dbReference type="ARBA" id="ARBA00048212"/>
    </source>
</evidence>
<evidence type="ECO:0000256" key="2">
    <source>
        <dbReference type="ARBA" id="ARBA00004931"/>
    </source>
</evidence>
<dbReference type="Pfam" id="PF01063">
    <property type="entry name" value="Aminotran_4"/>
    <property type="match status" value="1"/>
</dbReference>
<organism evidence="9 10">
    <name type="scientific">Spirosoma sordidisoli</name>
    <dbReference type="NCBI Taxonomy" id="2502893"/>
    <lineage>
        <taxon>Bacteria</taxon>
        <taxon>Pseudomonadati</taxon>
        <taxon>Bacteroidota</taxon>
        <taxon>Cytophagia</taxon>
        <taxon>Cytophagales</taxon>
        <taxon>Cytophagaceae</taxon>
        <taxon>Spirosoma</taxon>
    </lineage>
</organism>
<evidence type="ECO:0000256" key="4">
    <source>
        <dbReference type="ARBA" id="ARBA00009320"/>
    </source>
</evidence>
<name>A0A4Q2UKQ8_9BACT</name>
<dbReference type="GO" id="GO:0046394">
    <property type="term" value="P:carboxylic acid biosynthetic process"/>
    <property type="evidence" value="ECO:0007669"/>
    <property type="project" value="UniProtKB-ARBA"/>
</dbReference>
<proteinExistence type="inferred from homology"/>
<dbReference type="SUPFAM" id="SSF56752">
    <property type="entry name" value="D-aminoacid aminotransferase-like PLP-dependent enzymes"/>
    <property type="match status" value="1"/>
</dbReference>
<dbReference type="RefSeq" id="WP_129603959.1">
    <property type="nucleotide sequence ID" value="NZ_SBLB01000006.1"/>
</dbReference>
<comment type="catalytic activity">
    <reaction evidence="6">
        <text>L-valine + 2-oxoglutarate = 3-methyl-2-oxobutanoate + L-glutamate</text>
        <dbReference type="Rhea" id="RHEA:24813"/>
        <dbReference type="ChEBI" id="CHEBI:11851"/>
        <dbReference type="ChEBI" id="CHEBI:16810"/>
        <dbReference type="ChEBI" id="CHEBI:29985"/>
        <dbReference type="ChEBI" id="CHEBI:57762"/>
        <dbReference type="EC" id="2.6.1.42"/>
    </reaction>
</comment>
<dbReference type="PANTHER" id="PTHR42743">
    <property type="entry name" value="AMINO-ACID AMINOTRANSFERASE"/>
    <property type="match status" value="1"/>
</dbReference>
<dbReference type="EMBL" id="SBLB01000006">
    <property type="protein sequence ID" value="RYC68070.1"/>
    <property type="molecule type" value="Genomic_DNA"/>
</dbReference>
<dbReference type="Proteomes" id="UP000290407">
    <property type="component" value="Unassembled WGS sequence"/>
</dbReference>
<dbReference type="EC" id="2.6.1.42" evidence="5"/>
<comment type="catalytic activity">
    <reaction evidence="8">
        <text>L-leucine + 2-oxoglutarate = 4-methyl-2-oxopentanoate + L-glutamate</text>
        <dbReference type="Rhea" id="RHEA:18321"/>
        <dbReference type="ChEBI" id="CHEBI:16810"/>
        <dbReference type="ChEBI" id="CHEBI:17865"/>
        <dbReference type="ChEBI" id="CHEBI:29985"/>
        <dbReference type="ChEBI" id="CHEBI:57427"/>
        <dbReference type="EC" id="2.6.1.42"/>
    </reaction>
</comment>
<comment type="pathway">
    <text evidence="2">Amino-acid biosynthesis; L-valine biosynthesis; L-valine from pyruvate: step 4/4.</text>
</comment>
<evidence type="ECO:0000313" key="9">
    <source>
        <dbReference type="EMBL" id="RYC68070.1"/>
    </source>
</evidence>
<reference evidence="9 10" key="1">
    <citation type="submission" date="2019-01" db="EMBL/GenBank/DDBJ databases">
        <title>Spirosoma flava sp. nov., a propanil-degrading bacterium isolated from herbicide-contaminated soil.</title>
        <authorList>
            <person name="Zhang L."/>
            <person name="Jiang J.-D."/>
        </authorList>
    </citation>
    <scope>NUCLEOTIDE SEQUENCE [LARGE SCALE GENOMIC DNA]</scope>
    <source>
        <strain evidence="9 10">TY50</strain>
    </source>
</reference>
<sequence>MFLVYNSDLLAEDAFLLTANDRAFQYGDGLFETIRYEAGQLWFWNDHLSRLTAGMAALHLLAPAAAWSETLQQRVLALLAANGLTQASARVRIQVWRQTGGLYTPTTNQLNLLITARPGQPFAITNQAKIGIYPDIQLAYSPISGYKTSNALPYVLAGLFKQEQGYQDAILLDQQGHLAECVASNLFWFRQDVLHTPSLQTGCINGIARRQLLRAFPMVREGLFLPASLAEAELVFTANVMGIQVYKGRLSETLQARLLTLFSPT</sequence>
<gene>
    <name evidence="9" type="ORF">EQG79_21690</name>
</gene>
<comment type="catalytic activity">
    <reaction evidence="7">
        <text>L-isoleucine + 2-oxoglutarate = (S)-3-methyl-2-oxopentanoate + L-glutamate</text>
        <dbReference type="Rhea" id="RHEA:24801"/>
        <dbReference type="ChEBI" id="CHEBI:16810"/>
        <dbReference type="ChEBI" id="CHEBI:29985"/>
        <dbReference type="ChEBI" id="CHEBI:35146"/>
        <dbReference type="ChEBI" id="CHEBI:58045"/>
        <dbReference type="EC" id="2.6.1.42"/>
    </reaction>
</comment>
<dbReference type="InterPro" id="IPR050571">
    <property type="entry name" value="Class-IV_PLP-Dep_Aminotrnsfr"/>
</dbReference>
<keyword evidence="9" id="KW-0808">Transferase</keyword>
<comment type="pathway">
    <text evidence="1">Amino-acid biosynthesis; L-isoleucine biosynthesis; L-isoleucine from 2-oxobutanoate: step 4/4.</text>
</comment>
<dbReference type="AlphaFoldDB" id="A0A4Q2UKQ8"/>
<keyword evidence="10" id="KW-1185">Reference proteome</keyword>
<comment type="similarity">
    <text evidence="4">Belongs to the class-IV pyridoxal-phosphate-dependent aminotransferase family.</text>
</comment>
<dbReference type="InterPro" id="IPR001544">
    <property type="entry name" value="Aminotrans_IV"/>
</dbReference>